<organism evidence="2 3">
    <name type="scientific">Pterocles gutturalis</name>
    <name type="common">yellow-throated sandgrouse</name>
    <dbReference type="NCBI Taxonomy" id="240206"/>
    <lineage>
        <taxon>Eukaryota</taxon>
        <taxon>Metazoa</taxon>
        <taxon>Chordata</taxon>
        <taxon>Craniata</taxon>
        <taxon>Vertebrata</taxon>
        <taxon>Euteleostomi</taxon>
        <taxon>Archelosauria</taxon>
        <taxon>Archosauria</taxon>
        <taxon>Dinosauria</taxon>
        <taxon>Saurischia</taxon>
        <taxon>Theropoda</taxon>
        <taxon>Coelurosauria</taxon>
        <taxon>Aves</taxon>
        <taxon>Neognathae</taxon>
        <taxon>Neoaves</taxon>
        <taxon>Columbimorphae</taxon>
        <taxon>Pterocliformes</taxon>
        <taxon>Pteroclidae</taxon>
        <taxon>Pterocles</taxon>
    </lineage>
</organism>
<feature type="region of interest" description="Disordered" evidence="1">
    <location>
        <begin position="100"/>
        <end position="120"/>
    </location>
</feature>
<feature type="region of interest" description="Disordered" evidence="1">
    <location>
        <begin position="27"/>
        <end position="47"/>
    </location>
</feature>
<accession>A0AAW3DHR6</accession>
<evidence type="ECO:0000313" key="3">
    <source>
        <dbReference type="Proteomes" id="UP000053149"/>
    </source>
</evidence>
<dbReference type="PANTHER" id="PTHR35674:SF1">
    <property type="entry name" value="CDNA SEQUENCE CK137956"/>
    <property type="match status" value="1"/>
</dbReference>
<proteinExistence type="predicted"/>
<keyword evidence="3" id="KW-1185">Reference proteome</keyword>
<dbReference type="PANTHER" id="PTHR35674">
    <property type="entry name" value="CDNA SEQUENCE CK137956"/>
    <property type="match status" value="1"/>
</dbReference>
<sequence length="120" mass="12520">MKLRALCDAQLSAKPVIASLLCSAKSQKNSKGLEDGSVTDADSTEGSKVEVPLLLKHTDPAKGAGRQAAAKETKALKEFLQKSMLSSAKSTIALTSTTATESQATGQTQQLPPFAKICSK</sequence>
<gene>
    <name evidence="2" type="ORF">N339_06707</name>
</gene>
<feature type="non-terminal residue" evidence="2">
    <location>
        <position position="120"/>
    </location>
</feature>
<dbReference type="Pfam" id="PF15752">
    <property type="entry name" value="DUF4688"/>
    <property type="match status" value="1"/>
</dbReference>
<dbReference type="AlphaFoldDB" id="A0AAW3DHR6"/>
<dbReference type="InterPro" id="IPR031496">
    <property type="entry name" value="DUF4688"/>
</dbReference>
<dbReference type="Proteomes" id="UP000053149">
    <property type="component" value="Unassembled WGS sequence"/>
</dbReference>
<protein>
    <submittedName>
        <fullName evidence="2">Uncharacterized protein</fullName>
    </submittedName>
</protein>
<evidence type="ECO:0000256" key="1">
    <source>
        <dbReference type="SAM" id="MobiDB-lite"/>
    </source>
</evidence>
<evidence type="ECO:0000313" key="2">
    <source>
        <dbReference type="EMBL" id="KFU98256.1"/>
    </source>
</evidence>
<comment type="caution">
    <text evidence="2">The sequence shown here is derived from an EMBL/GenBank/DDBJ whole genome shotgun (WGS) entry which is preliminary data.</text>
</comment>
<name>A0AAW3DHR6_9AVES</name>
<reference evidence="2 3" key="1">
    <citation type="journal article" date="2014" name="Science">
        <title>Comparative genomics reveals insights into avian genome evolution and adaptation.</title>
        <authorList>
            <consortium name="Avian Genome Consortium"/>
            <person name="Zhang G."/>
            <person name="Li C."/>
            <person name="Li Q."/>
            <person name="Li B."/>
            <person name="Larkin D.M."/>
            <person name="Lee C."/>
            <person name="Storz J.F."/>
            <person name="Antunes A."/>
            <person name="Greenwold M.J."/>
            <person name="Meredith R.W."/>
            <person name="Odeen A."/>
            <person name="Cui J."/>
            <person name="Zhou Q."/>
            <person name="Xu L."/>
            <person name="Pan H."/>
            <person name="Wang Z."/>
            <person name="Jin L."/>
            <person name="Zhang P."/>
            <person name="Hu H."/>
            <person name="Yang W."/>
            <person name="Hu J."/>
            <person name="Xiao J."/>
            <person name="Yang Z."/>
            <person name="Liu Y."/>
            <person name="Xie Q."/>
            <person name="Yu H."/>
            <person name="Lian J."/>
            <person name="Wen P."/>
            <person name="Zhang F."/>
            <person name="Li H."/>
            <person name="Zeng Y."/>
            <person name="Xiong Z."/>
            <person name="Liu S."/>
            <person name="Zhou L."/>
            <person name="Huang Z."/>
            <person name="An N."/>
            <person name="Wang J."/>
            <person name="Zheng Q."/>
            <person name="Xiong Y."/>
            <person name="Wang G."/>
            <person name="Wang B."/>
            <person name="Wang J."/>
            <person name="Fan Y."/>
            <person name="da Fonseca R.R."/>
            <person name="Alfaro-Nunez A."/>
            <person name="Schubert M."/>
            <person name="Orlando L."/>
            <person name="Mourier T."/>
            <person name="Howard J.T."/>
            <person name="Ganapathy G."/>
            <person name="Pfenning A."/>
            <person name="Whitney O."/>
            <person name="Rivas M.V."/>
            <person name="Hara E."/>
            <person name="Smith J."/>
            <person name="Farre M."/>
            <person name="Narayan J."/>
            <person name="Slavov G."/>
            <person name="Romanov M.N."/>
            <person name="Borges R."/>
            <person name="Machado J.P."/>
            <person name="Khan I."/>
            <person name="Springer M.S."/>
            <person name="Gatesy J."/>
            <person name="Hoffmann F.G."/>
            <person name="Opazo J.C."/>
            <person name="Hastad O."/>
            <person name="Sawyer R.H."/>
            <person name="Kim H."/>
            <person name="Kim K.W."/>
            <person name="Kim H.J."/>
            <person name="Cho S."/>
            <person name="Li N."/>
            <person name="Huang Y."/>
            <person name="Bruford M.W."/>
            <person name="Zhan X."/>
            <person name="Dixon A."/>
            <person name="Bertelsen M.F."/>
            <person name="Derryberry E."/>
            <person name="Warren W."/>
            <person name="Wilson R.K."/>
            <person name="Li S."/>
            <person name="Ray D.A."/>
            <person name="Green R.E."/>
            <person name="O'Brien S.J."/>
            <person name="Griffin D."/>
            <person name="Johnson W.E."/>
            <person name="Haussler D."/>
            <person name="Ryder O.A."/>
            <person name="Willerslev E."/>
            <person name="Graves G.R."/>
            <person name="Alstrom P."/>
            <person name="Fjeldsa J."/>
            <person name="Mindell D.P."/>
            <person name="Edwards S.V."/>
            <person name="Braun E.L."/>
            <person name="Rahbek C."/>
            <person name="Burt D.W."/>
            <person name="Houde P."/>
            <person name="Zhang Y."/>
            <person name="Yang H."/>
            <person name="Wang J."/>
            <person name="Jarvis E.D."/>
            <person name="Gilbert M.T."/>
            <person name="Wang J."/>
        </authorList>
    </citation>
    <scope>NUCLEOTIDE SEQUENCE [LARGE SCALE GENOMIC DNA]</scope>
    <source>
        <strain evidence="2">BGI_N339</strain>
    </source>
</reference>
<feature type="compositionally biased region" description="Polar residues" evidence="1">
    <location>
        <begin position="100"/>
        <end position="111"/>
    </location>
</feature>
<dbReference type="EMBL" id="JMFR01037782">
    <property type="protein sequence ID" value="KFU98256.1"/>
    <property type="molecule type" value="Genomic_DNA"/>
</dbReference>